<organism evidence="4 5">
    <name type="scientific">Polaribacter reichenbachii</name>
    <dbReference type="NCBI Taxonomy" id="996801"/>
    <lineage>
        <taxon>Bacteria</taxon>
        <taxon>Pseudomonadati</taxon>
        <taxon>Bacteroidota</taxon>
        <taxon>Flavobacteriia</taxon>
        <taxon>Flavobacteriales</taxon>
        <taxon>Flavobacteriaceae</taxon>
    </lineage>
</organism>
<dbReference type="Gene3D" id="2.60.120.200">
    <property type="match status" value="1"/>
</dbReference>
<dbReference type="RefSeq" id="WP_068358489.1">
    <property type="nucleotide sequence ID" value="NZ_CP019337.1"/>
</dbReference>
<keyword evidence="5" id="KW-1185">Reference proteome</keyword>
<feature type="signal peptide" evidence="2">
    <location>
        <begin position="1"/>
        <end position="20"/>
    </location>
</feature>
<feature type="domain" description="Secretion system C-terminal sorting" evidence="3">
    <location>
        <begin position="284"/>
        <end position="353"/>
    </location>
</feature>
<evidence type="ECO:0000256" key="2">
    <source>
        <dbReference type="SAM" id="SignalP"/>
    </source>
</evidence>
<dbReference type="OrthoDB" id="624837at2"/>
<gene>
    <name evidence="4" type="ORF">LPB301_05025</name>
</gene>
<sequence>MKHLYCILFILLCIPFFGFSQVTLTADGSGNTYELINSVLAPNYDVVEVPDCKHTTFGRHIDELFDTELNKNVFRFYAHANEDDDRCKNSDRQRTEIKSYDKSPENLKAVESEKVVYKWKMKIDANFQASPNFTHLHQLKSVGGDFSSIPMYTLTARKSTPDQLELRQTSTDDQETLKKVDLSLIKGHWVEFTEKIEFGTNSFYSLEIKRIDNQTIVFEYENNTIDNWQYGAEFVRPKWGIYRSLNNVQDLRDEAILFADFSIEEVSTLSLNDLKSNNQIIKTFPNPVVNEIQIIDTISEDYNQIYIYNVLGKLVDTKAKITSKTLNISHLKSGTYFFIFKNDEKIISKNTVIIQ</sequence>
<name>A0A1B8U530_9FLAO</name>
<reference evidence="5" key="1">
    <citation type="submission" date="2016-02" db="EMBL/GenBank/DDBJ databases">
        <title>Paenibacillus sp. LPB0068, isolated from Crassostrea gigas.</title>
        <authorList>
            <person name="Shin S.-K."/>
            <person name="Yi H."/>
        </authorList>
    </citation>
    <scope>NUCLEOTIDE SEQUENCE [LARGE SCALE GENOMIC DNA]</scope>
    <source>
        <strain evidence="5">KCTC 23969</strain>
    </source>
</reference>
<dbReference type="Pfam" id="PF18962">
    <property type="entry name" value="Por_Secre_tail"/>
    <property type="match status" value="1"/>
</dbReference>
<proteinExistence type="predicted"/>
<accession>A0A1B8U530</accession>
<evidence type="ECO:0000313" key="5">
    <source>
        <dbReference type="Proteomes" id="UP000092612"/>
    </source>
</evidence>
<dbReference type="Proteomes" id="UP000092612">
    <property type="component" value="Unassembled WGS sequence"/>
</dbReference>
<protein>
    <submittedName>
        <fullName evidence="4">Fibronectin type III</fullName>
    </submittedName>
</protein>
<feature type="chain" id="PRO_5008615988" evidence="2">
    <location>
        <begin position="21"/>
        <end position="355"/>
    </location>
</feature>
<dbReference type="STRING" id="996801.BW723_00130"/>
<comment type="caution">
    <text evidence="4">The sequence shown here is derived from an EMBL/GenBank/DDBJ whole genome shotgun (WGS) entry which is preliminary data.</text>
</comment>
<dbReference type="KEGG" id="prn:BW723_00130"/>
<dbReference type="EMBL" id="LSFL01000010">
    <property type="protein sequence ID" value="OBY66951.1"/>
    <property type="molecule type" value="Genomic_DNA"/>
</dbReference>
<evidence type="ECO:0000313" key="4">
    <source>
        <dbReference type="EMBL" id="OBY66951.1"/>
    </source>
</evidence>
<evidence type="ECO:0000259" key="3">
    <source>
        <dbReference type="Pfam" id="PF18962"/>
    </source>
</evidence>
<keyword evidence="1 2" id="KW-0732">Signal</keyword>
<dbReference type="InterPro" id="IPR026444">
    <property type="entry name" value="Secre_tail"/>
</dbReference>
<dbReference type="NCBIfam" id="TIGR04183">
    <property type="entry name" value="Por_Secre_tail"/>
    <property type="match status" value="1"/>
</dbReference>
<dbReference type="AlphaFoldDB" id="A0A1B8U530"/>
<evidence type="ECO:0000256" key="1">
    <source>
        <dbReference type="ARBA" id="ARBA00022729"/>
    </source>
</evidence>